<organism evidence="1 2">
    <name type="scientific">Symbiobacterium thermophilum (strain DSM 24528 / JCM 14929 / IAM 14863 / T)</name>
    <dbReference type="NCBI Taxonomy" id="292459"/>
    <lineage>
        <taxon>Bacteria</taxon>
        <taxon>Bacillati</taxon>
        <taxon>Bacillota</taxon>
        <taxon>Clostridia</taxon>
        <taxon>Eubacteriales</taxon>
        <taxon>Symbiobacteriaceae</taxon>
        <taxon>Symbiobacterium</taxon>
    </lineage>
</organism>
<accession>Q67M20</accession>
<keyword evidence="2" id="KW-1185">Reference proteome</keyword>
<dbReference type="Proteomes" id="UP000000417">
    <property type="component" value="Chromosome"/>
</dbReference>
<proteinExistence type="predicted"/>
<dbReference type="STRING" id="292459.STH2290"/>
<dbReference type="EMBL" id="AP006840">
    <property type="protein sequence ID" value="BAD41275.1"/>
    <property type="molecule type" value="Genomic_DNA"/>
</dbReference>
<reference evidence="1 2" key="1">
    <citation type="journal article" date="2004" name="Nucleic Acids Res.">
        <title>Genome sequence of Symbiobacterium thermophilum, an uncultivable bacterium that depends on microbial commensalism.</title>
        <authorList>
            <person name="Ueda K."/>
            <person name="Yamashita A."/>
            <person name="Ishikawa J."/>
            <person name="Shimada M."/>
            <person name="Watsuji T."/>
            <person name="Morimura K."/>
            <person name="Ikeda H."/>
            <person name="Hattori M."/>
            <person name="Beppu T."/>
        </authorList>
    </citation>
    <scope>NUCLEOTIDE SEQUENCE [LARGE SCALE GENOMIC DNA]</scope>
    <source>
        <strain evidence="2">T / IAM 14863</strain>
    </source>
</reference>
<gene>
    <name evidence="1" type="ordered locus">STH2290</name>
</gene>
<sequence>MNHRTGWDGLLRTRLPVRGCRTPSGSRPPIEPNLRTLGGTRMKIHVEVWLAAASLHEKGREVMTTRELQDEVKRLFGDERSGVVTHINGHANAASPKGAGVVYNYLFRVGPGTHRLCRIGEPVHPTRTGRQLWPDQAEVDEQYWPLWRKWVVWQQGGGAVTN</sequence>
<dbReference type="AlphaFoldDB" id="Q67M20"/>
<name>Q67M20_SYMTH</name>
<dbReference type="KEGG" id="sth:STH2290"/>
<protein>
    <submittedName>
        <fullName evidence="1">Uncharacterized protein</fullName>
    </submittedName>
</protein>
<dbReference type="HOGENOM" id="CLU_1634530_0_0_9"/>
<evidence type="ECO:0000313" key="2">
    <source>
        <dbReference type="Proteomes" id="UP000000417"/>
    </source>
</evidence>
<evidence type="ECO:0000313" key="1">
    <source>
        <dbReference type="EMBL" id="BAD41275.1"/>
    </source>
</evidence>